<name>A0A4Y7JWM8_PAPSO</name>
<dbReference type="EMBL" id="CM010720">
    <property type="protein sequence ID" value="RZC65097.1"/>
    <property type="molecule type" value="Genomic_DNA"/>
</dbReference>
<dbReference type="InterPro" id="IPR046350">
    <property type="entry name" value="Cystatin_sf"/>
</dbReference>
<sequence length="96" mass="10708">MANVLGGVRDCNESSENSLETESLARFAVDEHNKKENAVLEFGRVLKAKEQVVAGKLHHLTLEVIDAGEKKICEAKVCVKAWENSKELVEFTHTQE</sequence>
<dbReference type="SMART" id="SM00043">
    <property type="entry name" value="CY"/>
    <property type="match status" value="1"/>
</dbReference>
<dbReference type="InterPro" id="IPR018073">
    <property type="entry name" value="Prot_inh_cystat_CS"/>
</dbReference>
<dbReference type="AlphaFoldDB" id="A0A4Y7JWM8"/>
<accession>A0A4Y7JWM8</accession>
<dbReference type="STRING" id="3469.A0A4Y7JWM8"/>
<keyword evidence="2 3" id="KW-0789">Thiol protease inhibitor</keyword>
<evidence type="ECO:0000256" key="2">
    <source>
        <dbReference type="ARBA" id="ARBA00022704"/>
    </source>
</evidence>
<dbReference type="InterPro" id="IPR027214">
    <property type="entry name" value="Cystatin"/>
</dbReference>
<protein>
    <recommendedName>
        <fullName evidence="3">Cysteine proteinase inhibitor</fullName>
    </recommendedName>
</protein>
<dbReference type="CDD" id="cd00042">
    <property type="entry name" value="CY"/>
    <property type="match status" value="1"/>
</dbReference>
<evidence type="ECO:0000313" key="6">
    <source>
        <dbReference type="Proteomes" id="UP000316621"/>
    </source>
</evidence>
<evidence type="ECO:0000256" key="1">
    <source>
        <dbReference type="ARBA" id="ARBA00022690"/>
    </source>
</evidence>
<dbReference type="GO" id="GO:0004869">
    <property type="term" value="F:cysteine-type endopeptidase inhibitor activity"/>
    <property type="evidence" value="ECO:0007669"/>
    <property type="project" value="UniProtKB-KW"/>
</dbReference>
<gene>
    <name evidence="5" type="ORF">C5167_008787</name>
</gene>
<dbReference type="Gramene" id="RZC65097">
    <property type="protein sequence ID" value="RZC65097"/>
    <property type="gene ID" value="C5167_008787"/>
</dbReference>
<dbReference type="OrthoDB" id="1908104at2759"/>
<dbReference type="InterPro" id="IPR000010">
    <property type="entry name" value="Cystatin_dom"/>
</dbReference>
<feature type="domain" description="Cystatin" evidence="4">
    <location>
        <begin position="3"/>
        <end position="94"/>
    </location>
</feature>
<proteinExistence type="inferred from homology"/>
<evidence type="ECO:0000256" key="3">
    <source>
        <dbReference type="RuleBase" id="RU362130"/>
    </source>
</evidence>
<keyword evidence="1 3" id="KW-0646">Protease inhibitor</keyword>
<comment type="similarity">
    <text evidence="3">Belongs to the cystatin family. Phytocystatin subfamily.</text>
</comment>
<dbReference type="Pfam" id="PF16845">
    <property type="entry name" value="SQAPI"/>
    <property type="match status" value="1"/>
</dbReference>
<evidence type="ECO:0000313" key="5">
    <source>
        <dbReference type="EMBL" id="RZC65097.1"/>
    </source>
</evidence>
<reference evidence="5 6" key="1">
    <citation type="journal article" date="2018" name="Science">
        <title>The opium poppy genome and morphinan production.</title>
        <authorList>
            <person name="Guo L."/>
            <person name="Winzer T."/>
            <person name="Yang X."/>
            <person name="Li Y."/>
            <person name="Ning Z."/>
            <person name="He Z."/>
            <person name="Teodor R."/>
            <person name="Lu Y."/>
            <person name="Bowser T.A."/>
            <person name="Graham I.A."/>
            <person name="Ye K."/>
        </authorList>
    </citation>
    <scope>NUCLEOTIDE SEQUENCE [LARGE SCALE GENOMIC DNA]</scope>
    <source>
        <strain evidence="6">cv. HN1</strain>
        <tissue evidence="5">Leaves</tissue>
    </source>
</reference>
<dbReference type="PROSITE" id="PS00287">
    <property type="entry name" value="CYSTATIN"/>
    <property type="match status" value="1"/>
</dbReference>
<dbReference type="PANTHER" id="PTHR11413">
    <property type="entry name" value="CYSTATIN FAMILY MEMBER"/>
    <property type="match status" value="1"/>
</dbReference>
<keyword evidence="6" id="KW-1185">Reference proteome</keyword>
<dbReference type="Gene3D" id="3.10.450.10">
    <property type="match status" value="1"/>
</dbReference>
<dbReference type="PANTHER" id="PTHR11413:SF110">
    <property type="entry name" value="CYSTEINE PROTEINASE INHIBITOR 6"/>
    <property type="match status" value="1"/>
</dbReference>
<organism evidence="5 6">
    <name type="scientific">Papaver somniferum</name>
    <name type="common">Opium poppy</name>
    <dbReference type="NCBI Taxonomy" id="3469"/>
    <lineage>
        <taxon>Eukaryota</taxon>
        <taxon>Viridiplantae</taxon>
        <taxon>Streptophyta</taxon>
        <taxon>Embryophyta</taxon>
        <taxon>Tracheophyta</taxon>
        <taxon>Spermatophyta</taxon>
        <taxon>Magnoliopsida</taxon>
        <taxon>Ranunculales</taxon>
        <taxon>Papaveraceae</taxon>
        <taxon>Papaveroideae</taxon>
        <taxon>Papaver</taxon>
    </lineage>
</organism>
<dbReference type="SUPFAM" id="SSF54403">
    <property type="entry name" value="Cystatin/monellin"/>
    <property type="match status" value="1"/>
</dbReference>
<dbReference type="Proteomes" id="UP000316621">
    <property type="component" value="Chromosome 6"/>
</dbReference>
<evidence type="ECO:0000259" key="4">
    <source>
        <dbReference type="SMART" id="SM00043"/>
    </source>
</evidence>
<dbReference type="OMA" id="VINTKEQ"/>